<evidence type="ECO:0000256" key="3">
    <source>
        <dbReference type="ARBA" id="ARBA00022475"/>
    </source>
</evidence>
<feature type="transmembrane region" description="Helical" evidence="9">
    <location>
        <begin position="110"/>
        <end position="130"/>
    </location>
</feature>
<dbReference type="Pfam" id="PF10099">
    <property type="entry name" value="RskA_C"/>
    <property type="match status" value="1"/>
</dbReference>
<evidence type="ECO:0000256" key="4">
    <source>
        <dbReference type="ARBA" id="ARBA00022692"/>
    </source>
</evidence>
<name>A0ABP9G794_9SPHI</name>
<protein>
    <recommendedName>
        <fullName evidence="8">Regulator of SigK</fullName>
    </recommendedName>
    <alternativeName>
        <fullName evidence="7">Sigma-K anti-sigma factor RskA</fullName>
    </alternativeName>
</protein>
<keyword evidence="12" id="KW-1185">Reference proteome</keyword>
<evidence type="ECO:0000256" key="7">
    <source>
        <dbReference type="ARBA" id="ARBA00029829"/>
    </source>
</evidence>
<feature type="domain" description="Anti-sigma K factor RskA C-terminal" evidence="10">
    <location>
        <begin position="115"/>
        <end position="265"/>
    </location>
</feature>
<evidence type="ECO:0000313" key="12">
    <source>
        <dbReference type="Proteomes" id="UP001501436"/>
    </source>
</evidence>
<reference evidence="12" key="1">
    <citation type="journal article" date="2019" name="Int. J. Syst. Evol. Microbiol.">
        <title>The Global Catalogue of Microorganisms (GCM) 10K type strain sequencing project: providing services to taxonomists for standard genome sequencing and annotation.</title>
        <authorList>
            <consortium name="The Broad Institute Genomics Platform"/>
            <consortium name="The Broad Institute Genome Sequencing Center for Infectious Disease"/>
            <person name="Wu L."/>
            <person name="Ma J."/>
        </authorList>
    </citation>
    <scope>NUCLEOTIDE SEQUENCE [LARGE SCALE GENOMIC DNA]</scope>
    <source>
        <strain evidence="12">JCM 18283</strain>
    </source>
</reference>
<dbReference type="RefSeq" id="WP_345334239.1">
    <property type="nucleotide sequence ID" value="NZ_BAABJI010000004.1"/>
</dbReference>
<sequence>MEDISAYIESGILELYVLGDITPDERQQVEAAAIKYPEIKAELDAIEKAMEDYAQEQAIEPSEQQRNRVLNSLLTNLADDKIFTKARVHTDYDDVKVVPLPPRNVNFYKYAFAACLFLLIVSIAAIIGLYGRLRQSTELITSLQGQNQRFSRQVNLMDEQINVFRDPSFRFIKLKGTPKAPASAITVAWSPKKKKVMIDMEGIKMPANDKEHQYQLWAIVAGKPVDLGLFDVKADTSGMKEMKAVEQPQAFAVTLEPRGGSVNPTMDAMMVISNI</sequence>
<dbReference type="InterPro" id="IPR018764">
    <property type="entry name" value="RskA_C"/>
</dbReference>
<evidence type="ECO:0000256" key="8">
    <source>
        <dbReference type="ARBA" id="ARBA00030803"/>
    </source>
</evidence>
<comment type="subcellular location">
    <subcellularLocation>
        <location evidence="2">Cell membrane</location>
    </subcellularLocation>
    <subcellularLocation>
        <location evidence="1">Membrane</location>
        <topology evidence="1">Single-pass membrane protein</topology>
    </subcellularLocation>
</comment>
<dbReference type="PANTHER" id="PTHR37461">
    <property type="entry name" value="ANTI-SIGMA-K FACTOR RSKA"/>
    <property type="match status" value="1"/>
</dbReference>
<comment type="caution">
    <text evidence="11">The sequence shown here is derived from an EMBL/GenBank/DDBJ whole genome shotgun (WGS) entry which is preliminary data.</text>
</comment>
<dbReference type="Gene3D" id="1.10.10.1320">
    <property type="entry name" value="Anti-sigma factor, zinc-finger domain"/>
    <property type="match status" value="1"/>
</dbReference>
<dbReference type="PANTHER" id="PTHR37461:SF1">
    <property type="entry name" value="ANTI-SIGMA-K FACTOR RSKA"/>
    <property type="match status" value="1"/>
</dbReference>
<evidence type="ECO:0000256" key="2">
    <source>
        <dbReference type="ARBA" id="ARBA00004236"/>
    </source>
</evidence>
<gene>
    <name evidence="11" type="ORF">GCM10023313_39730</name>
</gene>
<evidence type="ECO:0000313" key="11">
    <source>
        <dbReference type="EMBL" id="GAA4930896.1"/>
    </source>
</evidence>
<evidence type="ECO:0000256" key="9">
    <source>
        <dbReference type="SAM" id="Phobius"/>
    </source>
</evidence>
<dbReference type="EMBL" id="BAABJI010000004">
    <property type="protein sequence ID" value="GAA4930896.1"/>
    <property type="molecule type" value="Genomic_DNA"/>
</dbReference>
<accession>A0ABP9G794</accession>
<dbReference type="Proteomes" id="UP001501436">
    <property type="component" value="Unassembled WGS sequence"/>
</dbReference>
<keyword evidence="4 9" id="KW-0812">Transmembrane</keyword>
<keyword evidence="6 9" id="KW-0472">Membrane</keyword>
<dbReference type="InterPro" id="IPR041916">
    <property type="entry name" value="Anti_sigma_zinc_sf"/>
</dbReference>
<evidence type="ECO:0000256" key="1">
    <source>
        <dbReference type="ARBA" id="ARBA00004167"/>
    </source>
</evidence>
<proteinExistence type="predicted"/>
<keyword evidence="5 9" id="KW-1133">Transmembrane helix</keyword>
<evidence type="ECO:0000259" key="10">
    <source>
        <dbReference type="Pfam" id="PF10099"/>
    </source>
</evidence>
<organism evidence="11 12">
    <name type="scientific">Mucilaginibacter defluvii</name>
    <dbReference type="NCBI Taxonomy" id="1196019"/>
    <lineage>
        <taxon>Bacteria</taxon>
        <taxon>Pseudomonadati</taxon>
        <taxon>Bacteroidota</taxon>
        <taxon>Sphingobacteriia</taxon>
        <taxon>Sphingobacteriales</taxon>
        <taxon>Sphingobacteriaceae</taxon>
        <taxon>Mucilaginibacter</taxon>
    </lineage>
</organism>
<evidence type="ECO:0000256" key="5">
    <source>
        <dbReference type="ARBA" id="ARBA00022989"/>
    </source>
</evidence>
<evidence type="ECO:0000256" key="6">
    <source>
        <dbReference type="ARBA" id="ARBA00023136"/>
    </source>
</evidence>
<keyword evidence="3" id="KW-1003">Cell membrane</keyword>
<dbReference type="InterPro" id="IPR051474">
    <property type="entry name" value="Anti-sigma-K/W_factor"/>
</dbReference>